<evidence type="ECO:0000313" key="3">
    <source>
        <dbReference type="Proteomes" id="UP001597510"/>
    </source>
</evidence>
<dbReference type="Proteomes" id="UP001597510">
    <property type="component" value="Unassembled WGS sequence"/>
</dbReference>
<dbReference type="EMBL" id="JBHULC010000038">
    <property type="protein sequence ID" value="MFD2523842.1"/>
    <property type="molecule type" value="Genomic_DNA"/>
</dbReference>
<dbReference type="RefSeq" id="WP_340234201.1">
    <property type="nucleotide sequence ID" value="NZ_JBBEWC010000001.1"/>
</dbReference>
<comment type="caution">
    <text evidence="2">The sequence shown here is derived from an EMBL/GenBank/DDBJ whole genome shotgun (WGS) entry which is preliminary data.</text>
</comment>
<dbReference type="InterPro" id="IPR003848">
    <property type="entry name" value="DUF218"/>
</dbReference>
<accession>A0ABW5JG18</accession>
<evidence type="ECO:0000313" key="2">
    <source>
        <dbReference type="EMBL" id="MFD2523842.1"/>
    </source>
</evidence>
<protein>
    <submittedName>
        <fullName evidence="2">YdcF family protein</fullName>
    </submittedName>
</protein>
<dbReference type="Pfam" id="PF02698">
    <property type="entry name" value="DUF218"/>
    <property type="match status" value="1"/>
</dbReference>
<name>A0ABW5JG18_9BACT</name>
<dbReference type="InterPro" id="IPR014729">
    <property type="entry name" value="Rossmann-like_a/b/a_fold"/>
</dbReference>
<sequence length="418" mass="47422">MKTKILYPLFATILFVMNAAGQGYDKNYRLLSSGDLVVDKNFYLITVIEKTPEVKTILTGNATLKSFLQKKVEVLKAHVTDTCSAPMSLLGDFFWQQDTAALVKELSSVYKANKKAFDKMIDGHLRPSGYYQRFVGLSNDVLLAKAWNQCFYGMDYIINQYGIGKKMRYPHIDSASYRVNTRSYRIMLKDLVTSLDEISNEFDVFYKPSLAIAMQLMQANDRDEPARLEPLEHGINKAAYEQIQKTDWKKYKYAAIVLPGAGPELMIPIGHAGKIHCDVAARRYLAGDAPFIIPSGGYCYPFKTPYNEAEEMKKYLMEKYNIPASAIIAEPQARHTTTNIRNAVRLMIRYGVPVDMPSLFVTSVSQTKYSAAPSFDARNMRELGYTPYTGKKQLSNHSIEFYPVIECLHMDPFDPLDP</sequence>
<evidence type="ECO:0000259" key="1">
    <source>
        <dbReference type="Pfam" id="PF02698"/>
    </source>
</evidence>
<feature type="domain" description="DUF218" evidence="1">
    <location>
        <begin position="255"/>
        <end position="370"/>
    </location>
</feature>
<reference evidence="3" key="1">
    <citation type="journal article" date="2019" name="Int. J. Syst. Evol. Microbiol.">
        <title>The Global Catalogue of Microorganisms (GCM) 10K type strain sequencing project: providing services to taxonomists for standard genome sequencing and annotation.</title>
        <authorList>
            <consortium name="The Broad Institute Genomics Platform"/>
            <consortium name="The Broad Institute Genome Sequencing Center for Infectious Disease"/>
            <person name="Wu L."/>
            <person name="Ma J."/>
        </authorList>
    </citation>
    <scope>NUCLEOTIDE SEQUENCE [LARGE SCALE GENOMIC DNA]</scope>
    <source>
        <strain evidence="3">KCTC 52344</strain>
    </source>
</reference>
<keyword evidence="3" id="KW-1185">Reference proteome</keyword>
<organism evidence="2 3">
    <name type="scientific">Emticicia soli</name>
    <dbReference type="NCBI Taxonomy" id="2027878"/>
    <lineage>
        <taxon>Bacteria</taxon>
        <taxon>Pseudomonadati</taxon>
        <taxon>Bacteroidota</taxon>
        <taxon>Cytophagia</taxon>
        <taxon>Cytophagales</taxon>
        <taxon>Leadbetterellaceae</taxon>
        <taxon>Emticicia</taxon>
    </lineage>
</organism>
<dbReference type="CDD" id="cd06259">
    <property type="entry name" value="YdcF-like"/>
    <property type="match status" value="1"/>
</dbReference>
<gene>
    <name evidence="2" type="ORF">ACFSR2_23275</name>
</gene>
<proteinExistence type="predicted"/>
<dbReference type="Gene3D" id="3.40.50.620">
    <property type="entry name" value="HUPs"/>
    <property type="match status" value="1"/>
</dbReference>